<dbReference type="HOGENOM" id="CLU_2217552_0_0_11"/>
<protein>
    <submittedName>
        <fullName evidence="2">Uncharacterized protein</fullName>
    </submittedName>
</protein>
<gene>
    <name evidence="2" type="ordered locus">AAur_pTC10156</name>
</gene>
<feature type="region of interest" description="Disordered" evidence="1">
    <location>
        <begin position="70"/>
        <end position="92"/>
    </location>
</feature>
<evidence type="ECO:0000313" key="2">
    <source>
        <dbReference type="EMBL" id="ABM10400.1"/>
    </source>
</evidence>
<sequence>MSLGCHAQRSPANQECSAQGCGPTASRSPAGKFMRSHGRLSIPGERLLQTVAVLPKAAFIGPRYVEQDTDGAFVAGGKPSRSTNPPRPVGMKQAVTRFPAFGDCPF</sequence>
<geneLocation type="plasmid" evidence="2 3">
    <name>pTC1</name>
</geneLocation>
<reference evidence="2 3" key="1">
    <citation type="journal article" date="2006" name="PLoS Genet.">
        <title>Secrets of soil survival revealed by the genome sequence of Arthrobacter aurescens TC1.</title>
        <authorList>
            <person name="Mongodin E.F."/>
            <person name="Shapir N."/>
            <person name="Daugherty S.C."/>
            <person name="DeBoy R.T."/>
            <person name="Emerson J.B."/>
            <person name="Shvartzbeyn A."/>
            <person name="Radune D."/>
            <person name="Vamathevan J."/>
            <person name="Riggs F."/>
            <person name="Grinberg V."/>
            <person name="Khouri H."/>
            <person name="Wackett L.P."/>
            <person name="Nelson K.E."/>
            <person name="Sadowsky M.J."/>
        </authorList>
    </citation>
    <scope>NUCLEOTIDE SEQUENCE [LARGE SCALE GENOMIC DNA]</scope>
    <source>
        <strain evidence="2 3">TC1</strain>
    </source>
</reference>
<accession>A1RCR6</accession>
<dbReference type="KEGG" id="aau:AAur_pTC10156"/>
<name>A1RCR6_PAEAT</name>
<dbReference type="Proteomes" id="UP000000637">
    <property type="component" value="Plasmid pTC1"/>
</dbReference>
<proteinExistence type="predicted"/>
<dbReference type="EMBL" id="CP000475">
    <property type="protein sequence ID" value="ABM10400.1"/>
    <property type="molecule type" value="Genomic_DNA"/>
</dbReference>
<organism evidence="2 3">
    <name type="scientific">Paenarthrobacter aurescens (strain TC1)</name>
    <dbReference type="NCBI Taxonomy" id="290340"/>
    <lineage>
        <taxon>Bacteria</taxon>
        <taxon>Bacillati</taxon>
        <taxon>Actinomycetota</taxon>
        <taxon>Actinomycetes</taxon>
        <taxon>Micrococcales</taxon>
        <taxon>Micrococcaceae</taxon>
        <taxon>Paenarthrobacter</taxon>
    </lineage>
</organism>
<keyword evidence="2" id="KW-0614">Plasmid</keyword>
<feature type="region of interest" description="Disordered" evidence="1">
    <location>
        <begin position="1"/>
        <end position="37"/>
    </location>
</feature>
<evidence type="ECO:0000313" key="3">
    <source>
        <dbReference type="Proteomes" id="UP000000637"/>
    </source>
</evidence>
<keyword evidence="3" id="KW-1185">Reference proteome</keyword>
<evidence type="ECO:0000256" key="1">
    <source>
        <dbReference type="SAM" id="MobiDB-lite"/>
    </source>
</evidence>
<dbReference type="AlphaFoldDB" id="A1RCR6"/>